<evidence type="ECO:0000313" key="6">
    <source>
        <dbReference type="Proteomes" id="UP001108240"/>
    </source>
</evidence>
<dbReference type="InterPro" id="IPR016187">
    <property type="entry name" value="CTDL_fold"/>
</dbReference>
<dbReference type="AlphaFoldDB" id="A0A8C1B9J8"/>
<proteinExistence type="predicted"/>
<dbReference type="PROSITE" id="PS50041">
    <property type="entry name" value="C_TYPE_LECTIN_2"/>
    <property type="match status" value="1"/>
</dbReference>
<evidence type="ECO:0000259" key="4">
    <source>
        <dbReference type="PROSITE" id="PS50041"/>
    </source>
</evidence>
<accession>A0A8C1B9J8</accession>
<name>A0A8C1B9J8_CYPCA</name>
<dbReference type="InterPro" id="IPR016186">
    <property type="entry name" value="C-type_lectin-like/link_sf"/>
</dbReference>
<reference evidence="5" key="2">
    <citation type="submission" date="2025-09" db="UniProtKB">
        <authorList>
            <consortium name="Ensembl"/>
        </authorList>
    </citation>
    <scope>IDENTIFICATION</scope>
</reference>
<dbReference type="InterPro" id="IPR033989">
    <property type="entry name" value="CD209-like_CTLD"/>
</dbReference>
<keyword evidence="3" id="KW-0812">Transmembrane</keyword>
<evidence type="ECO:0000256" key="1">
    <source>
        <dbReference type="ARBA" id="ARBA00022734"/>
    </source>
</evidence>
<keyword evidence="3" id="KW-1133">Transmembrane helix</keyword>
<evidence type="ECO:0000256" key="2">
    <source>
        <dbReference type="SAM" id="MobiDB-lite"/>
    </source>
</evidence>
<dbReference type="Proteomes" id="UP001108240">
    <property type="component" value="Unplaced"/>
</dbReference>
<evidence type="ECO:0000313" key="5">
    <source>
        <dbReference type="Ensembl" id="ENSCCRP00000030140.2"/>
    </source>
</evidence>
<dbReference type="SUPFAM" id="SSF56436">
    <property type="entry name" value="C-type lectin-like"/>
    <property type="match status" value="1"/>
</dbReference>
<keyword evidence="1" id="KW-0430">Lectin</keyword>
<keyword evidence="6" id="KW-1185">Reference proteome</keyword>
<feature type="region of interest" description="Disordered" evidence="2">
    <location>
        <begin position="39"/>
        <end position="61"/>
    </location>
</feature>
<dbReference type="CDD" id="cd03590">
    <property type="entry name" value="CLECT_DC-SIGN_like"/>
    <property type="match status" value="1"/>
</dbReference>
<dbReference type="Pfam" id="PF00059">
    <property type="entry name" value="Lectin_C"/>
    <property type="match status" value="1"/>
</dbReference>
<protein>
    <recommendedName>
        <fullName evidence="4">C-type lectin domain-containing protein</fullName>
    </recommendedName>
</protein>
<feature type="domain" description="C-type lectin" evidence="4">
    <location>
        <begin position="133"/>
        <end position="245"/>
    </location>
</feature>
<dbReference type="Gene3D" id="3.10.100.10">
    <property type="entry name" value="Mannose-Binding Protein A, subunit A"/>
    <property type="match status" value="1"/>
</dbReference>
<organism evidence="5 6">
    <name type="scientific">Cyprinus carpio carpio</name>
    <dbReference type="NCBI Taxonomy" id="630221"/>
    <lineage>
        <taxon>Eukaryota</taxon>
        <taxon>Metazoa</taxon>
        <taxon>Chordata</taxon>
        <taxon>Craniata</taxon>
        <taxon>Vertebrata</taxon>
        <taxon>Euteleostomi</taxon>
        <taxon>Actinopterygii</taxon>
        <taxon>Neopterygii</taxon>
        <taxon>Teleostei</taxon>
        <taxon>Ostariophysi</taxon>
        <taxon>Cypriniformes</taxon>
        <taxon>Cyprinidae</taxon>
        <taxon>Cyprininae</taxon>
        <taxon>Cyprinus</taxon>
    </lineage>
</organism>
<dbReference type="GO" id="GO:0030246">
    <property type="term" value="F:carbohydrate binding"/>
    <property type="evidence" value="ECO:0007669"/>
    <property type="project" value="UniProtKB-KW"/>
</dbReference>
<dbReference type="PANTHER" id="PTHR22803">
    <property type="entry name" value="MANNOSE, PHOSPHOLIPASE, LECTIN RECEPTOR RELATED"/>
    <property type="match status" value="1"/>
</dbReference>
<dbReference type="Ensembl" id="ENSCCRT00000032709.2">
    <property type="protein sequence ID" value="ENSCCRP00000030140.2"/>
    <property type="gene ID" value="ENSCCRG00000059981.1"/>
</dbReference>
<feature type="compositionally biased region" description="Polar residues" evidence="2">
    <location>
        <begin position="49"/>
        <end position="58"/>
    </location>
</feature>
<evidence type="ECO:0000256" key="3">
    <source>
        <dbReference type="SAM" id="Phobius"/>
    </source>
</evidence>
<dbReference type="OMA" id="MWICERN"/>
<dbReference type="InterPro" id="IPR001304">
    <property type="entry name" value="C-type_lectin-like"/>
</dbReference>
<feature type="transmembrane region" description="Helical" evidence="3">
    <location>
        <begin position="69"/>
        <end position="93"/>
    </location>
</feature>
<dbReference type="GeneTree" id="ENSGT01020000230338"/>
<dbReference type="SMART" id="SM00034">
    <property type="entry name" value="CLECT"/>
    <property type="match status" value="1"/>
</dbReference>
<keyword evidence="3" id="KW-0472">Membrane</keyword>
<sequence length="265" mass="30333">MSGIVNDSMDKGSIMDSEDRIERIVDIYISAEAVRETKHKKDTEDFNTAKPQTPQHTGSDGVKIRSSRAAGVCLVLLCVLLLTAVIVLCVIFTQERQQFISTTENLTRERDQLKHEKNYLWSSLCKVDRWKCHQSSLYFISSEKKSWTESRRYCRERADLIIINNTEEQEFVKIISGGSGYFWIGLTDIEEEGRWKWVDGSTLTSEFWASGEPNSYRGKEEDCAINRSSGWADFPCDETYKWISFAATICDQSRKVGTQVGSRAF</sequence>
<reference evidence="5" key="1">
    <citation type="submission" date="2025-08" db="UniProtKB">
        <authorList>
            <consortium name="Ensembl"/>
        </authorList>
    </citation>
    <scope>IDENTIFICATION</scope>
</reference>
<dbReference type="InterPro" id="IPR050111">
    <property type="entry name" value="C-type_lectin/snaclec_domain"/>
</dbReference>